<dbReference type="PROSITE" id="PS50943">
    <property type="entry name" value="HTH_CROC1"/>
    <property type="match status" value="1"/>
</dbReference>
<organism evidence="2 3">
    <name type="scientific">Chryseobacterium pennae</name>
    <dbReference type="NCBI Taxonomy" id="2258962"/>
    <lineage>
        <taxon>Bacteria</taxon>
        <taxon>Pseudomonadati</taxon>
        <taxon>Bacteroidota</taxon>
        <taxon>Flavobacteriia</taxon>
        <taxon>Flavobacteriales</taxon>
        <taxon>Weeksellaceae</taxon>
        <taxon>Chryseobacterium group</taxon>
        <taxon>Chryseobacterium</taxon>
    </lineage>
</organism>
<gene>
    <name evidence="2" type="ORF">DRF65_00520</name>
</gene>
<dbReference type="SUPFAM" id="SSF47413">
    <property type="entry name" value="lambda repressor-like DNA-binding domains"/>
    <property type="match status" value="1"/>
</dbReference>
<evidence type="ECO:0000313" key="3">
    <source>
        <dbReference type="Proteomes" id="UP000256686"/>
    </source>
</evidence>
<dbReference type="RefSeq" id="WP_115967970.1">
    <property type="nucleotide sequence ID" value="NZ_QNVT01000001.1"/>
</dbReference>
<accession>A0A3D9CED0</accession>
<name>A0A3D9CED0_9FLAO</name>
<dbReference type="GO" id="GO:0003677">
    <property type="term" value="F:DNA binding"/>
    <property type="evidence" value="ECO:0007669"/>
    <property type="project" value="InterPro"/>
</dbReference>
<dbReference type="CDD" id="cd00093">
    <property type="entry name" value="HTH_XRE"/>
    <property type="match status" value="1"/>
</dbReference>
<dbReference type="EMBL" id="QNVT01000001">
    <property type="protein sequence ID" value="REC64094.1"/>
    <property type="molecule type" value="Genomic_DNA"/>
</dbReference>
<keyword evidence="3" id="KW-1185">Reference proteome</keyword>
<proteinExistence type="predicted"/>
<evidence type="ECO:0000313" key="2">
    <source>
        <dbReference type="EMBL" id="REC64094.1"/>
    </source>
</evidence>
<dbReference type="InterPro" id="IPR010982">
    <property type="entry name" value="Lambda_DNA-bd_dom_sf"/>
</dbReference>
<dbReference type="Proteomes" id="UP000256686">
    <property type="component" value="Unassembled WGS sequence"/>
</dbReference>
<dbReference type="Pfam" id="PF01381">
    <property type="entry name" value="HTH_3"/>
    <property type="match status" value="1"/>
</dbReference>
<sequence>MQKDKLRTIRKQKNYTQQHVADALATDVSNYSRKESGDVKITEEEWNKLSKFLSVPLEDIYEEEASKKITNEDSQKAPSVTPEDDLNVELIRNLLDYIALLKEENARLKVESKK</sequence>
<protein>
    <submittedName>
        <fullName evidence="2">Transcriptional regulator</fullName>
    </submittedName>
</protein>
<comment type="caution">
    <text evidence="2">The sequence shown here is derived from an EMBL/GenBank/DDBJ whole genome shotgun (WGS) entry which is preliminary data.</text>
</comment>
<dbReference type="SMART" id="SM00530">
    <property type="entry name" value="HTH_XRE"/>
    <property type="match status" value="1"/>
</dbReference>
<dbReference type="Gene3D" id="1.10.260.40">
    <property type="entry name" value="lambda repressor-like DNA-binding domains"/>
    <property type="match status" value="1"/>
</dbReference>
<feature type="domain" description="HTH cro/C1-type" evidence="1">
    <location>
        <begin position="6"/>
        <end position="60"/>
    </location>
</feature>
<dbReference type="InterPro" id="IPR001387">
    <property type="entry name" value="Cro/C1-type_HTH"/>
</dbReference>
<evidence type="ECO:0000259" key="1">
    <source>
        <dbReference type="PROSITE" id="PS50943"/>
    </source>
</evidence>
<dbReference type="AlphaFoldDB" id="A0A3D9CED0"/>
<reference evidence="3" key="1">
    <citation type="submission" date="2018-06" db="EMBL/GenBank/DDBJ databases">
        <authorList>
            <person name="Lum Nde A."/>
            <person name="Hugo C."/>
        </authorList>
    </citation>
    <scope>NUCLEOTIDE SEQUENCE [LARGE SCALE GENOMIC DNA]</scope>
    <source>
        <strain evidence="3">1_F178</strain>
    </source>
</reference>